<keyword evidence="3 8" id="KW-1133">Transmembrane helix</keyword>
<evidence type="ECO:0000259" key="9">
    <source>
        <dbReference type="PROSITE" id="PS50262"/>
    </source>
</evidence>
<evidence type="ECO:0000313" key="12">
    <source>
        <dbReference type="RefSeq" id="XP_031556327.1"/>
    </source>
</evidence>
<dbReference type="RefSeq" id="XP_031556326.1">
    <property type="nucleotide sequence ID" value="XM_031700466.1"/>
</dbReference>
<dbReference type="AlphaFoldDB" id="A0A6P8HKK0"/>
<accession>A0A6P8HKK0</accession>
<evidence type="ECO:0000256" key="7">
    <source>
        <dbReference type="ARBA" id="ARBA00023224"/>
    </source>
</evidence>
<keyword evidence="7" id="KW-0807">Transducer</keyword>
<feature type="transmembrane region" description="Helical" evidence="8">
    <location>
        <begin position="203"/>
        <end position="230"/>
    </location>
</feature>
<evidence type="ECO:0000256" key="5">
    <source>
        <dbReference type="ARBA" id="ARBA00023136"/>
    </source>
</evidence>
<keyword evidence="5 8" id="KW-0472">Membrane</keyword>
<dbReference type="GO" id="GO:0016020">
    <property type="term" value="C:membrane"/>
    <property type="evidence" value="ECO:0007669"/>
    <property type="project" value="UniProtKB-SubCell"/>
</dbReference>
<keyword evidence="6" id="KW-0675">Receptor</keyword>
<dbReference type="SUPFAM" id="SSF81321">
    <property type="entry name" value="Family A G protein-coupled receptor-like"/>
    <property type="match status" value="1"/>
</dbReference>
<dbReference type="KEGG" id="aten:116293074"/>
<keyword evidence="10" id="KW-1185">Reference proteome</keyword>
<feature type="transmembrane region" description="Helical" evidence="8">
    <location>
        <begin position="86"/>
        <end position="109"/>
    </location>
</feature>
<evidence type="ECO:0000256" key="8">
    <source>
        <dbReference type="SAM" id="Phobius"/>
    </source>
</evidence>
<feature type="transmembrane region" description="Helical" evidence="8">
    <location>
        <begin position="156"/>
        <end position="177"/>
    </location>
</feature>
<keyword evidence="4" id="KW-0297">G-protein coupled receptor</keyword>
<reference evidence="11 12" key="1">
    <citation type="submission" date="2025-04" db="UniProtKB">
        <authorList>
            <consortium name="RefSeq"/>
        </authorList>
    </citation>
    <scope>IDENTIFICATION</scope>
    <source>
        <tissue evidence="11 12">Tentacle</tissue>
    </source>
</reference>
<dbReference type="Proteomes" id="UP000515163">
    <property type="component" value="Unplaced"/>
</dbReference>
<evidence type="ECO:0000256" key="4">
    <source>
        <dbReference type="ARBA" id="ARBA00023040"/>
    </source>
</evidence>
<dbReference type="Gene3D" id="1.20.1070.10">
    <property type="entry name" value="Rhodopsin 7-helix transmembrane proteins"/>
    <property type="match status" value="1"/>
</dbReference>
<dbReference type="InterPro" id="IPR050125">
    <property type="entry name" value="GPCR_opsins"/>
</dbReference>
<evidence type="ECO:0000256" key="1">
    <source>
        <dbReference type="ARBA" id="ARBA00004141"/>
    </source>
</evidence>
<evidence type="ECO:0000256" key="3">
    <source>
        <dbReference type="ARBA" id="ARBA00022989"/>
    </source>
</evidence>
<name>A0A6P8HKK0_ACTTE</name>
<comment type="subcellular location">
    <subcellularLocation>
        <location evidence="1">Membrane</location>
        <topology evidence="1">Multi-pass membrane protein</topology>
    </subcellularLocation>
</comment>
<dbReference type="GO" id="GO:0004930">
    <property type="term" value="F:G protein-coupled receptor activity"/>
    <property type="evidence" value="ECO:0007669"/>
    <property type="project" value="UniProtKB-KW"/>
</dbReference>
<feature type="transmembrane region" description="Helical" evidence="8">
    <location>
        <begin position="269"/>
        <end position="289"/>
    </location>
</feature>
<evidence type="ECO:0000313" key="11">
    <source>
        <dbReference type="RefSeq" id="XP_031556326.1"/>
    </source>
</evidence>
<protein>
    <submittedName>
        <fullName evidence="11 12">G-protein coupled receptor 161-like</fullName>
    </submittedName>
</protein>
<proteinExistence type="predicted"/>
<dbReference type="InterPro" id="IPR000276">
    <property type="entry name" value="GPCR_Rhodpsn"/>
</dbReference>
<dbReference type="PROSITE" id="PS50262">
    <property type="entry name" value="G_PROTEIN_RECEP_F1_2"/>
    <property type="match status" value="1"/>
</dbReference>
<feature type="transmembrane region" description="Helical" evidence="8">
    <location>
        <begin position="115"/>
        <end position="136"/>
    </location>
</feature>
<dbReference type="PANTHER" id="PTHR24240">
    <property type="entry name" value="OPSIN"/>
    <property type="match status" value="1"/>
</dbReference>
<dbReference type="CDD" id="cd00637">
    <property type="entry name" value="7tm_classA_rhodopsin-like"/>
    <property type="match status" value="1"/>
</dbReference>
<evidence type="ECO:0000313" key="13">
    <source>
        <dbReference type="RefSeq" id="XP_031556328.1"/>
    </source>
</evidence>
<sequence length="359" mass="40045">MGNVTRIPLNETGNGTNIVRQTPQVIDRVPSFRPGQTLTAVAIQLGFALALIVAALTINIMMAIVLNKKFMGIPYMMLKNIVAVDIATALLNGPFFALGVILDSMGIIIKSYCNVQGFFHASLSAVFLNTVTLIAVSRCLAVLKPQLYHKIFVNKITMHILLLAVWSSSSLLCVPPLNTKGWGKYDRFEATCWMAWIPENDDYIAYNSLLTILTLGTAVVSCSFGLYFLYSIRKVGSVTPAQTATAPPPYPGTANMSVPEKTSQKKVRLNTDVFIIASTQFAVYIVLWVPLTVMNSIYLKDWRDIEFRVITFFLFVFMGRTIINPILCLVVSADIRREFAKTIFRCRCKRDNETSEQEL</sequence>
<gene>
    <name evidence="11 12 13" type="primary">LOC116293074</name>
</gene>
<dbReference type="InterPro" id="IPR017452">
    <property type="entry name" value="GPCR_Rhodpsn_7TM"/>
</dbReference>
<feature type="domain" description="G-protein coupled receptors family 1 profile" evidence="9">
    <location>
        <begin position="56"/>
        <end position="328"/>
    </location>
</feature>
<dbReference type="RefSeq" id="XP_031556328.1">
    <property type="nucleotide sequence ID" value="XM_031700468.1"/>
</dbReference>
<dbReference type="OrthoDB" id="5969750at2759"/>
<feature type="transmembrane region" description="Helical" evidence="8">
    <location>
        <begin position="41"/>
        <end position="66"/>
    </location>
</feature>
<evidence type="ECO:0000256" key="6">
    <source>
        <dbReference type="ARBA" id="ARBA00023170"/>
    </source>
</evidence>
<dbReference type="Pfam" id="PF00001">
    <property type="entry name" value="7tm_1"/>
    <property type="match status" value="1"/>
</dbReference>
<feature type="transmembrane region" description="Helical" evidence="8">
    <location>
        <begin position="309"/>
        <end position="331"/>
    </location>
</feature>
<evidence type="ECO:0000313" key="10">
    <source>
        <dbReference type="Proteomes" id="UP000515163"/>
    </source>
</evidence>
<keyword evidence="2 8" id="KW-0812">Transmembrane</keyword>
<evidence type="ECO:0000256" key="2">
    <source>
        <dbReference type="ARBA" id="ARBA00022692"/>
    </source>
</evidence>
<dbReference type="GeneID" id="116293074"/>
<dbReference type="RefSeq" id="XP_031556327.1">
    <property type="nucleotide sequence ID" value="XM_031700467.1"/>
</dbReference>
<organism evidence="10 11">
    <name type="scientific">Actinia tenebrosa</name>
    <name type="common">Australian red waratah sea anemone</name>
    <dbReference type="NCBI Taxonomy" id="6105"/>
    <lineage>
        <taxon>Eukaryota</taxon>
        <taxon>Metazoa</taxon>
        <taxon>Cnidaria</taxon>
        <taxon>Anthozoa</taxon>
        <taxon>Hexacorallia</taxon>
        <taxon>Actiniaria</taxon>
        <taxon>Actiniidae</taxon>
        <taxon>Actinia</taxon>
    </lineage>
</organism>